<dbReference type="PANTHER" id="PTHR31043:SF3">
    <property type="entry name" value="NEPHROCYSTIN-4"/>
    <property type="match status" value="1"/>
</dbReference>
<evidence type="ECO:0000313" key="2">
    <source>
        <dbReference type="Proteomes" id="UP001190700"/>
    </source>
</evidence>
<protein>
    <submittedName>
        <fullName evidence="1">Uncharacterized protein</fullName>
    </submittedName>
</protein>
<gene>
    <name evidence="1" type="ORF">CYMTET_24895</name>
</gene>
<organism evidence="1 2">
    <name type="scientific">Cymbomonas tetramitiformis</name>
    <dbReference type="NCBI Taxonomy" id="36881"/>
    <lineage>
        <taxon>Eukaryota</taxon>
        <taxon>Viridiplantae</taxon>
        <taxon>Chlorophyta</taxon>
        <taxon>Pyramimonadophyceae</taxon>
        <taxon>Pyramimonadales</taxon>
        <taxon>Pyramimonadaceae</taxon>
        <taxon>Cymbomonas</taxon>
    </lineage>
</organism>
<dbReference type="InterPro" id="IPR029775">
    <property type="entry name" value="NPHP4"/>
</dbReference>
<dbReference type="AlphaFoldDB" id="A0AAE0FVN9"/>
<keyword evidence="2" id="KW-1185">Reference proteome</keyword>
<proteinExistence type="predicted"/>
<comment type="caution">
    <text evidence="1">The sequence shown here is derived from an EMBL/GenBank/DDBJ whole genome shotgun (WGS) entry which is preliminary data.</text>
</comment>
<dbReference type="Proteomes" id="UP001190700">
    <property type="component" value="Unassembled WGS sequence"/>
</dbReference>
<accession>A0AAE0FVN9</accession>
<name>A0AAE0FVN9_9CHLO</name>
<dbReference type="GO" id="GO:0005856">
    <property type="term" value="C:cytoskeleton"/>
    <property type="evidence" value="ECO:0007669"/>
    <property type="project" value="InterPro"/>
</dbReference>
<reference evidence="1 2" key="1">
    <citation type="journal article" date="2015" name="Genome Biol. Evol.">
        <title>Comparative Genomics of a Bacterivorous Green Alga Reveals Evolutionary Causalities and Consequences of Phago-Mixotrophic Mode of Nutrition.</title>
        <authorList>
            <person name="Burns J.A."/>
            <person name="Paasch A."/>
            <person name="Narechania A."/>
            <person name="Kim E."/>
        </authorList>
    </citation>
    <scope>NUCLEOTIDE SEQUENCE [LARGE SCALE GENOMIC DNA]</scope>
    <source>
        <strain evidence="1 2">PLY_AMNH</strain>
    </source>
</reference>
<dbReference type="PANTHER" id="PTHR31043">
    <property type="entry name" value="NEPHROCYSTIN-4"/>
    <property type="match status" value="1"/>
</dbReference>
<dbReference type="GO" id="GO:0097730">
    <property type="term" value="C:non-motile cilium"/>
    <property type="evidence" value="ECO:0007669"/>
    <property type="project" value="InterPro"/>
</dbReference>
<dbReference type="EMBL" id="LGRX02013032">
    <property type="protein sequence ID" value="KAK3266483.1"/>
    <property type="molecule type" value="Genomic_DNA"/>
</dbReference>
<sequence length="322" mass="34689">MPGGRWTTLTMPWQLVDYISISSWPWTTDDASCKGHLWGLLDTRCLLVLDLILVEKKAGVPINEFSVGWTALPTVQPVQEGQEGKAGKRAKAQSSTIKKGSPRYLMWGMPVVNNPPPMYIDPQVANVEYMLEASSAFLKIHHLLPENFLVTYSDVIPGECPWRSPTGPTTDSCGVLPQGRALPCERLLRVLSGRGAERACGSAQRTRGGEGVWQCSADAGRRVRVAVLSGRGAERACGSAQHTRGGEGVWQCSADAGRFLQGGGEGVWQCSADAGRFLQGNFTQIPNTVVSGRGAERACGSGQRTRGGEGVWQWSATISMVC</sequence>
<evidence type="ECO:0000313" key="1">
    <source>
        <dbReference type="EMBL" id="KAK3266483.1"/>
    </source>
</evidence>
<dbReference type="GO" id="GO:0090090">
    <property type="term" value="P:negative regulation of canonical Wnt signaling pathway"/>
    <property type="evidence" value="ECO:0007669"/>
    <property type="project" value="InterPro"/>
</dbReference>